<dbReference type="EMBL" id="VIWT01000001">
    <property type="protein sequence ID" value="TWF98756.1"/>
    <property type="molecule type" value="Genomic_DNA"/>
</dbReference>
<name>A0A561UHB2_9ACTN</name>
<gene>
    <name evidence="2" type="ORF">FHX73_112578</name>
</gene>
<feature type="region of interest" description="Disordered" evidence="1">
    <location>
        <begin position="1"/>
        <end position="20"/>
    </location>
</feature>
<dbReference type="AlphaFoldDB" id="A0A561UHB2"/>
<keyword evidence="3" id="KW-1185">Reference proteome</keyword>
<evidence type="ECO:0000313" key="2">
    <source>
        <dbReference type="EMBL" id="TWF98756.1"/>
    </source>
</evidence>
<feature type="compositionally biased region" description="Basic and acidic residues" evidence="1">
    <location>
        <begin position="8"/>
        <end position="18"/>
    </location>
</feature>
<dbReference type="Proteomes" id="UP000317940">
    <property type="component" value="Unassembled WGS sequence"/>
</dbReference>
<dbReference type="OrthoDB" id="836517at2"/>
<evidence type="ECO:0000313" key="3">
    <source>
        <dbReference type="Proteomes" id="UP000317940"/>
    </source>
</evidence>
<reference evidence="2 3" key="1">
    <citation type="submission" date="2019-06" db="EMBL/GenBank/DDBJ databases">
        <title>Sequencing the genomes of 1000 actinobacteria strains.</title>
        <authorList>
            <person name="Klenk H.-P."/>
        </authorList>
    </citation>
    <scope>NUCLEOTIDE SEQUENCE [LARGE SCALE GENOMIC DNA]</scope>
    <source>
        <strain evidence="2 3">DSM 44826</strain>
    </source>
</reference>
<proteinExistence type="predicted"/>
<accession>A0A561UHB2</accession>
<evidence type="ECO:0000256" key="1">
    <source>
        <dbReference type="SAM" id="MobiDB-lite"/>
    </source>
</evidence>
<dbReference type="RefSeq" id="WP_145905135.1">
    <property type="nucleotide sequence ID" value="NZ_BAAAMZ010000012.1"/>
</dbReference>
<organism evidence="2 3">
    <name type="scientific">Kitasatospora viridis</name>
    <dbReference type="NCBI Taxonomy" id="281105"/>
    <lineage>
        <taxon>Bacteria</taxon>
        <taxon>Bacillati</taxon>
        <taxon>Actinomycetota</taxon>
        <taxon>Actinomycetes</taxon>
        <taxon>Kitasatosporales</taxon>
        <taxon>Streptomycetaceae</taxon>
        <taxon>Kitasatospora</taxon>
    </lineage>
</organism>
<comment type="caution">
    <text evidence="2">The sequence shown here is derived from an EMBL/GenBank/DDBJ whole genome shotgun (WGS) entry which is preliminary data.</text>
</comment>
<sequence length="87" mass="9263">MIALPAEPLRRAFRHPEPAARTVSPAANALRLRAQLVCAPSPRELAHQPRPNPEIRSYPAGFRISRLGTFPTAGAGCPVAAAADVDE</sequence>
<protein>
    <submittedName>
        <fullName evidence="2">Uncharacterized protein</fullName>
    </submittedName>
</protein>